<gene>
    <name evidence="5" type="ORF">GWO12_03430</name>
</gene>
<sequence length="414" mass="45008">GFSASQLADISGRLGELAQEEAPFVEVPEVVRDAHWVRPELVAEVKFLEWTREGQLRQPVFLGLTTDRDPALVVREEPGADGGEAAGGGPVAPGPPVQVTPELETLLQTLRALEEADEDGDITVEGDRLKVTNLNKVFWPDIGATKGDLIRYYVSVAPAILPLVAERPLTLERYPNGITAEMFYQQRMPGPVPDAVRTVTLDVDGEPAERVVGGDLYTLLYTAQLAAISQHVWPSRVGTLEDMDYSVLDLDPGEGVRFSAVCEAALAVQARLQRLGLRGYPKTSGASGIHVVIPLAPGTSYDTGRLLAELVANLVARSHPRLTTVQRVVSKRGPRVYLDYLQNRRGATVASAYSVRPQPGATVSAPLAWNELHGKLQPDDFSIRTMSDRLAEVGDLWAACRDDANDVREVLELL</sequence>
<dbReference type="SUPFAM" id="SSF50249">
    <property type="entry name" value="Nucleic acid-binding proteins"/>
    <property type="match status" value="1"/>
</dbReference>
<dbReference type="InterPro" id="IPR012309">
    <property type="entry name" value="DNA_ligase_ATP-dep_C"/>
</dbReference>
<dbReference type="InterPro" id="IPR014145">
    <property type="entry name" value="LigD_pol_dom"/>
</dbReference>
<evidence type="ECO:0000313" key="5">
    <source>
        <dbReference type="EMBL" id="NIR74152.1"/>
    </source>
</evidence>
<dbReference type="GO" id="GO:0006281">
    <property type="term" value="P:DNA repair"/>
    <property type="evidence" value="ECO:0007669"/>
    <property type="project" value="InterPro"/>
</dbReference>
<keyword evidence="5" id="KW-0436">Ligase</keyword>
<evidence type="ECO:0000256" key="1">
    <source>
        <dbReference type="ARBA" id="ARBA00012727"/>
    </source>
</evidence>
<dbReference type="EMBL" id="JAACAK010000026">
    <property type="protein sequence ID" value="NIR74152.1"/>
    <property type="molecule type" value="Genomic_DNA"/>
</dbReference>
<dbReference type="Pfam" id="PF04679">
    <property type="entry name" value="DNA_ligase_A_C"/>
    <property type="match status" value="1"/>
</dbReference>
<dbReference type="PANTHER" id="PTHR42705">
    <property type="entry name" value="BIFUNCTIONAL NON-HOMOLOGOUS END JOINING PROTEIN LIGD"/>
    <property type="match status" value="1"/>
</dbReference>
<dbReference type="Gene3D" id="2.40.50.140">
    <property type="entry name" value="Nucleic acid-binding proteins"/>
    <property type="match status" value="1"/>
</dbReference>
<dbReference type="Proteomes" id="UP000702544">
    <property type="component" value="Unassembled WGS sequence"/>
</dbReference>
<proteinExistence type="predicted"/>
<feature type="domain" description="DNA ligase ATP-dependent C-terminal" evidence="3">
    <location>
        <begin position="1"/>
        <end position="67"/>
    </location>
</feature>
<dbReference type="CDD" id="cd04861">
    <property type="entry name" value="LigD_Pol_like"/>
    <property type="match status" value="1"/>
</dbReference>
<dbReference type="EC" id="6.5.1.1" evidence="1"/>
<dbReference type="GO" id="GO:0003910">
    <property type="term" value="F:DNA ligase (ATP) activity"/>
    <property type="evidence" value="ECO:0007669"/>
    <property type="project" value="UniProtKB-EC"/>
</dbReference>
<feature type="compositionally biased region" description="Gly residues" evidence="2">
    <location>
        <begin position="80"/>
        <end position="91"/>
    </location>
</feature>
<name>A0AAE4Z7Z5_9BACT</name>
<comment type="caution">
    <text evidence="5">The sequence shown here is derived from an EMBL/GenBank/DDBJ whole genome shotgun (WGS) entry which is preliminary data.</text>
</comment>
<dbReference type="CDD" id="cd07971">
    <property type="entry name" value="OBF_DNA_ligase_LigD"/>
    <property type="match status" value="1"/>
</dbReference>
<dbReference type="Gene3D" id="3.90.920.10">
    <property type="entry name" value="DNA primase, PRIM domain"/>
    <property type="match status" value="1"/>
</dbReference>
<dbReference type="Pfam" id="PF21686">
    <property type="entry name" value="LigD_Prim-Pol"/>
    <property type="match status" value="1"/>
</dbReference>
<organism evidence="5 6">
    <name type="scientific">Candidatus Kutchimonas denitrificans</name>
    <dbReference type="NCBI Taxonomy" id="3056748"/>
    <lineage>
        <taxon>Bacteria</taxon>
        <taxon>Pseudomonadati</taxon>
        <taxon>Gemmatimonadota</taxon>
        <taxon>Gemmatimonadia</taxon>
        <taxon>Candidatus Palauibacterales</taxon>
        <taxon>Candidatus Palauibacteraceae</taxon>
        <taxon>Candidatus Kutchimonas</taxon>
    </lineage>
</organism>
<protein>
    <recommendedName>
        <fullName evidence="1">DNA ligase (ATP)</fullName>
        <ecNumber evidence="1">6.5.1.1</ecNumber>
    </recommendedName>
</protein>
<dbReference type="InterPro" id="IPR052171">
    <property type="entry name" value="NHEJ_LigD"/>
</dbReference>
<evidence type="ECO:0000256" key="2">
    <source>
        <dbReference type="SAM" id="MobiDB-lite"/>
    </source>
</evidence>
<dbReference type="AlphaFoldDB" id="A0AAE4Z7Z5"/>
<reference evidence="5 6" key="1">
    <citation type="submission" date="2020-01" db="EMBL/GenBank/DDBJ databases">
        <title>Genomes assembled from Gulf of Kutch pelagic sediment metagenomes.</title>
        <authorList>
            <person name="Chandrashekar M."/>
            <person name="Mahajan M.S."/>
            <person name="Dave K.J."/>
            <person name="Vatsa P."/>
            <person name="Nathani N.M."/>
        </authorList>
    </citation>
    <scope>NUCLEOTIDE SEQUENCE [LARGE SCALE GENOMIC DNA]</scope>
    <source>
        <strain evidence="5">KS3-K002</strain>
    </source>
</reference>
<dbReference type="GO" id="GO:0006310">
    <property type="term" value="P:DNA recombination"/>
    <property type="evidence" value="ECO:0007669"/>
    <property type="project" value="InterPro"/>
</dbReference>
<evidence type="ECO:0000259" key="4">
    <source>
        <dbReference type="Pfam" id="PF21686"/>
    </source>
</evidence>
<dbReference type="PANTHER" id="PTHR42705:SF3">
    <property type="entry name" value="ATP-DEPENDENT DNA LIGASE"/>
    <property type="match status" value="1"/>
</dbReference>
<feature type="region of interest" description="Disordered" evidence="2">
    <location>
        <begin position="77"/>
        <end position="97"/>
    </location>
</feature>
<evidence type="ECO:0000313" key="6">
    <source>
        <dbReference type="Proteomes" id="UP000702544"/>
    </source>
</evidence>
<evidence type="ECO:0000259" key="3">
    <source>
        <dbReference type="Pfam" id="PF04679"/>
    </source>
</evidence>
<feature type="non-terminal residue" evidence="5">
    <location>
        <position position="1"/>
    </location>
</feature>
<feature type="domain" description="DNA ligase D polymerase" evidence="4">
    <location>
        <begin position="145"/>
        <end position="397"/>
    </location>
</feature>
<accession>A0AAE4Z7Z5</accession>
<dbReference type="NCBIfam" id="TIGR02778">
    <property type="entry name" value="ligD_pol"/>
    <property type="match status" value="1"/>
</dbReference>
<dbReference type="InterPro" id="IPR012340">
    <property type="entry name" value="NA-bd_OB-fold"/>
</dbReference>